<organism evidence="6 7">
    <name type="scientific">Ramalina farinacea</name>
    <dbReference type="NCBI Taxonomy" id="258253"/>
    <lineage>
        <taxon>Eukaryota</taxon>
        <taxon>Fungi</taxon>
        <taxon>Dikarya</taxon>
        <taxon>Ascomycota</taxon>
        <taxon>Pezizomycotina</taxon>
        <taxon>Lecanoromycetes</taxon>
        <taxon>OSLEUM clade</taxon>
        <taxon>Lecanoromycetidae</taxon>
        <taxon>Lecanorales</taxon>
        <taxon>Lecanorineae</taxon>
        <taxon>Ramalinaceae</taxon>
        <taxon>Ramalina</taxon>
    </lineage>
</organism>
<dbReference type="SUPFAM" id="SSF56801">
    <property type="entry name" value="Acetyl-CoA synthetase-like"/>
    <property type="match status" value="2"/>
</dbReference>
<keyword evidence="7" id="KW-1185">Reference proteome</keyword>
<accession>A0AA43QJT7</accession>
<dbReference type="PROSITE" id="PS00455">
    <property type="entry name" value="AMP_BINDING"/>
    <property type="match status" value="2"/>
</dbReference>
<dbReference type="FunFam" id="1.10.1200.10:FF:000005">
    <property type="entry name" value="Nonribosomal peptide synthetase 1"/>
    <property type="match status" value="2"/>
</dbReference>
<dbReference type="Gene3D" id="3.40.50.980">
    <property type="match status" value="2"/>
</dbReference>
<dbReference type="EMBL" id="JAPUFD010000003">
    <property type="protein sequence ID" value="MDI1486221.1"/>
    <property type="molecule type" value="Genomic_DNA"/>
</dbReference>
<dbReference type="Pfam" id="PF00668">
    <property type="entry name" value="Condensation"/>
    <property type="match status" value="2"/>
</dbReference>
<evidence type="ECO:0000259" key="5">
    <source>
        <dbReference type="PROSITE" id="PS50075"/>
    </source>
</evidence>
<dbReference type="InterPro" id="IPR020845">
    <property type="entry name" value="AMP-binding_CS"/>
</dbReference>
<evidence type="ECO:0000313" key="7">
    <source>
        <dbReference type="Proteomes" id="UP001161017"/>
    </source>
</evidence>
<dbReference type="Gene3D" id="3.30.559.10">
    <property type="entry name" value="Chloramphenicol acetyltransferase-like domain"/>
    <property type="match status" value="2"/>
</dbReference>
<dbReference type="GO" id="GO:0031177">
    <property type="term" value="F:phosphopantetheine binding"/>
    <property type="evidence" value="ECO:0007669"/>
    <property type="project" value="InterPro"/>
</dbReference>
<dbReference type="Gene3D" id="3.30.559.30">
    <property type="entry name" value="Nonribosomal peptide synthetase, condensation domain"/>
    <property type="match status" value="2"/>
</dbReference>
<dbReference type="InterPro" id="IPR000873">
    <property type="entry name" value="AMP-dep_synth/lig_dom"/>
</dbReference>
<dbReference type="GO" id="GO:0005737">
    <property type="term" value="C:cytoplasm"/>
    <property type="evidence" value="ECO:0007669"/>
    <property type="project" value="TreeGrafter"/>
</dbReference>
<keyword evidence="2" id="KW-0597">Phosphoprotein</keyword>
<dbReference type="Gene3D" id="3.40.50.150">
    <property type="entry name" value="Vaccinia Virus protein VP39"/>
    <property type="match status" value="1"/>
</dbReference>
<feature type="domain" description="Carrier" evidence="5">
    <location>
        <begin position="2075"/>
        <end position="2151"/>
    </location>
</feature>
<dbReference type="Proteomes" id="UP001161017">
    <property type="component" value="Unassembled WGS sequence"/>
</dbReference>
<dbReference type="InterPro" id="IPR009081">
    <property type="entry name" value="PP-bd_ACP"/>
</dbReference>
<dbReference type="Pfam" id="PF13847">
    <property type="entry name" value="Methyltransf_31"/>
    <property type="match status" value="1"/>
</dbReference>
<comment type="caution">
    <text evidence="6">The sequence shown here is derived from an EMBL/GenBank/DDBJ whole genome shotgun (WGS) entry which is preliminary data.</text>
</comment>
<gene>
    <name evidence="6" type="primary">NRPS_6</name>
    <name evidence="6" type="ORF">OHK93_005447</name>
</gene>
<dbReference type="FunFam" id="3.40.50.12780:FF:000014">
    <property type="entry name" value="Nonribosomal peptide synthetase 1"/>
    <property type="match status" value="1"/>
</dbReference>
<dbReference type="InterPro" id="IPR020806">
    <property type="entry name" value="PKS_PP-bd"/>
</dbReference>
<dbReference type="InterPro" id="IPR042099">
    <property type="entry name" value="ANL_N_sf"/>
</dbReference>
<keyword evidence="3" id="KW-0436">Ligase</keyword>
<dbReference type="SUPFAM" id="SSF52777">
    <property type="entry name" value="CoA-dependent acyltransferases"/>
    <property type="match status" value="4"/>
</dbReference>
<dbReference type="GO" id="GO:0043041">
    <property type="term" value="P:amino acid activation for nonribosomal peptide biosynthetic process"/>
    <property type="evidence" value="ECO:0007669"/>
    <property type="project" value="TreeGrafter"/>
</dbReference>
<dbReference type="InterPro" id="IPR006162">
    <property type="entry name" value="Ppantetheine_attach_site"/>
</dbReference>
<keyword evidence="4" id="KW-0677">Repeat</keyword>
<sequence length="2598" mass="288655">MQSPGIEPMQGSTPQVVSQYDLKKLWGWNDTVPKTVDQCFTEVVAEQVQSRPDASAVCAWDGELTYGELNRLATGLADWLIDLGVRPDTLVPLCFEKSMWTTVAILGVLKAGGAFVLLDPSLPKDRLQAFVRQVDATLILSSSSTQSLSSRLAENVVIVDSALFAGRDSSNHENRNVCKANPSSTAYVIFTSGSTGIPKGVVITHRNVTSAVSQHVKHFHYTADTRIYDFASYSFGASINNVLAALTAGGCLCVPSDNDRRSNLAGSLTSFRATAVFLTPSMAELLSPQKTPSLRSIIFGGEPVRPKDVRPWWGQVKVITAYGCSECTSISTINAHAVSPEEVTRIGKGAAGVTWVVDPENHESLLSPGCAGELLIEGPLVGRGYLNELEKTAAAFIEDPAWLLQGAPGYPGRHGRLYKTGDLVRYTDNGNLTFLGRKDEQVKIRGQRVELGEVEHHVQECMPDVKQVVAEVVAPHGENSGAVLVAFLQTENQMTRADRLEEAKPVTAKILPIMAEVENRLAQLLPSYMLPTAYFSMQELPIGTTGKLNRKRLREIGASFSVQELAEMQTSRQGPKQQPRSEVEQQMQGLWAQALAIEPATIGLDDTFFRLGGNSITAMKVVGKAREVGLQLTVADIFCCPSLQDIASQALASAGKVASKILPTRLKGPVEQSFAQGRLWFLEQLYPGSTWYLIPCVMRFRGSLRLDALNSALLALEIRHETLRTTFSTHGGVHMQEVQGVRVRDLNVIDISPEDKESLMLALSNDATTPFDLENEPGWRVSVYRLGKEDHILSIVMHHIISDGWSVDILRKELAAFYAAAIHDQDPLSQVDPLPIQYRDYSLWQKQQDQSEEHERQLEYWVTQLETSQPAELLCDKPRPAALSGKAGMQQLRIDRSLYYDLQRFCSEQEATPFIVLLAAFRATHYRLTGVGDATIGSPNANRDRGELKDMVGFFVNLQCIRVKIEDESFEGLVKQVRASTIASFANQDVPFEAIVSRLQKGRDLSRHPLAQIIFAVHSQLDLRQFTLEGLNTEQIPMTPTPRFDLEFHFFQEQQALQGEILFSTDLYNPETISNILSTFRRVLEQVLHEPKIPVATLALLTDDSYSALVKMGLIQVGRTKYPRESSIVDIFRQQVAICPHKSAVKDSSTQLTYAQLDRKSDTLAWWLRRRSFAPETLVGVFSGRSCETIIACLAILKANLAYLPFDVKTPPDRMETILRSLQGHRLILLGTNVQSPPVQPKDLEFVYIAGILDHLDNTNLGEPALAAAPSATSLAYVMFTSGSTGRPKGVMVEHRGIVRLVKQSNMVQHDPTANNMAHISNIAFDASAWEIYVTLLNGGTLICIDAMTVLDHKALAKIFSSEKIEAALITPALLKQYLSGCPAALSALDTLYVGGDRADPQDIRIVRGLVRGKIINAYGPTENSVVSTLYCLPEEERCTNGVPIGRALSNSGAYVVDQQLHLVPLGVVGELVVTGDGLARGYTDSQQDSDRFVSIKIGGQRVRAYRTGDYVRYRPADRQLEYFGRMDGQIKIRGQRVELGEIEHALRSHGSVNGAVAVLQYPDDREAQLVSFVTIHESVESNTGPDGDDAMEHVDAWEGLFDKETYTAIDNVRPEQIGRDFLGWTSMYDGSEIDKVEMNEWLDDTIATISSCKRSMNLLELGSGSGMVLFNLTQRLQNYIGLDPSRKAVDFITKTAKSIRQLAGKVHMYKGTAADISRLPAPISPNLVVINSVAQYFPSQDYVLKVVEELLRLKGVETLFFGDVRSYAMYEEFRATKTLHMTGETATKGEVRQKMTELEKAELEFLIAPAFFTALPSRYPDLIEHVEILPKRMKAINELSCYRYSAIVHVKSQSQVHRRKYIHQVGEDEWIDFMKDRLDPESLFKIVQQCPSTSFVAVSNIPHSKTIFERHVIDSLNNGADIGRGHSEWLLSARQNAQQCPSMSAVDLVELAQSTGCEVAISWARQSSQRGGLDAIFHHQQSLDRESKVMFRFPIDHQVLPPHLLSSRPLQQQMKQTVREQLHQRLQSQLPSYMVPQVITILDKMPINENGKVDRRALAESVQRRTAARASMRQPTTDLERQIQKIWAQVLSVEPTTIGVDDNFFQLGGDSISAMRLVGLARAVNLQLTVAQIFKHPGLQDMSCLIGSSHGEHPVEALAKPFTAIDVTNGEDFLQRVIQPKLNFSIDLISDVLPTTDFQEWIIEENLRNPPLMLTYFSVELTMKIDPIRMEGACAAIIKHHEILRTVFVGHNDRHLQVILRDLQPQFTQYDVNGDLEAFSTALCHQDRAEGLQLGAPSGRFMLLCVDENRYRLIIRLSHTQYDGFCIPQLLNDLASAYHGEHISSAGNFSAFVYDHIQRAPLAHEYWRRLLHGSNMTRITSHLRPLDTTSSILVEASGLVDLRALPREFTAATLATASWAKLLSKMTSKNDVVFGRVVAGRSSEMMDLEKMVGPCLNIAPMRVQFLPEWSTVDLLTAIQEQQVSSGPFESTGITEITNHCTSWPKGTDFDSFIRIVSSRLTDAMSPFGGPIGAIKHNVPTNSKFSITCNIGIPEMRFHLIAYSNLIDQKTADWLVNELSTIAAHLLISSDIFDVAGQ</sequence>
<dbReference type="SMART" id="SM00823">
    <property type="entry name" value="PKS_PP"/>
    <property type="match status" value="2"/>
</dbReference>
<dbReference type="SUPFAM" id="SSF47336">
    <property type="entry name" value="ACP-like"/>
    <property type="match status" value="2"/>
</dbReference>
<feature type="domain" description="Carrier" evidence="5">
    <location>
        <begin position="578"/>
        <end position="654"/>
    </location>
</feature>
<dbReference type="InterPro" id="IPR010071">
    <property type="entry name" value="AA_adenyl_dom"/>
</dbReference>
<keyword evidence="1" id="KW-0596">Phosphopantetheine</keyword>
<dbReference type="CDD" id="cd19531">
    <property type="entry name" value="LCL_NRPS-like"/>
    <property type="match status" value="1"/>
</dbReference>
<dbReference type="Gene3D" id="2.30.38.10">
    <property type="entry name" value="Luciferase, Domain 3"/>
    <property type="match status" value="1"/>
</dbReference>
<dbReference type="Gene3D" id="3.40.50.12780">
    <property type="entry name" value="N-terminal domain of ligase-like"/>
    <property type="match status" value="1"/>
</dbReference>
<dbReference type="InterPro" id="IPR036736">
    <property type="entry name" value="ACP-like_sf"/>
</dbReference>
<dbReference type="InterPro" id="IPR025714">
    <property type="entry name" value="Methyltranfer_dom"/>
</dbReference>
<evidence type="ECO:0000256" key="4">
    <source>
        <dbReference type="ARBA" id="ARBA00022737"/>
    </source>
</evidence>
<dbReference type="CDD" id="cd19542">
    <property type="entry name" value="CT_NRPS-like"/>
    <property type="match status" value="1"/>
</dbReference>
<dbReference type="PANTHER" id="PTHR45527">
    <property type="entry name" value="NONRIBOSOMAL PEPTIDE SYNTHETASE"/>
    <property type="match status" value="1"/>
</dbReference>
<dbReference type="Gene3D" id="3.30.300.30">
    <property type="match status" value="3"/>
</dbReference>
<evidence type="ECO:0000313" key="6">
    <source>
        <dbReference type="EMBL" id="MDI1486221.1"/>
    </source>
</evidence>
<dbReference type="FunFam" id="3.40.50.980:FF:000001">
    <property type="entry name" value="Non-ribosomal peptide synthetase"/>
    <property type="match status" value="1"/>
</dbReference>
<evidence type="ECO:0000256" key="3">
    <source>
        <dbReference type="ARBA" id="ARBA00022598"/>
    </source>
</evidence>
<proteinExistence type="predicted"/>
<dbReference type="FunFam" id="3.30.300.30:FF:000084">
    <property type="entry name" value="Enniatin synthase"/>
    <property type="match status" value="1"/>
</dbReference>
<dbReference type="CDD" id="cd05930">
    <property type="entry name" value="A_NRPS"/>
    <property type="match status" value="1"/>
</dbReference>
<dbReference type="PROSITE" id="PS00012">
    <property type="entry name" value="PHOSPHOPANTETHEINE"/>
    <property type="match status" value="2"/>
</dbReference>
<dbReference type="NCBIfam" id="TIGR01733">
    <property type="entry name" value="AA-adenyl-dom"/>
    <property type="match status" value="2"/>
</dbReference>
<dbReference type="FunFam" id="3.30.300.30:FF:000015">
    <property type="entry name" value="Nonribosomal peptide synthase SidD"/>
    <property type="match status" value="1"/>
</dbReference>
<reference evidence="6" key="1">
    <citation type="journal article" date="2023" name="Genome Biol. Evol.">
        <title>First Whole Genome Sequence and Flow Cytometry Genome Size Data for the Lichen-Forming Fungus Ramalina farinacea (Ascomycota).</title>
        <authorList>
            <person name="Llewellyn T."/>
            <person name="Mian S."/>
            <person name="Hill R."/>
            <person name="Leitch I.J."/>
            <person name="Gaya E."/>
        </authorList>
    </citation>
    <scope>NUCLEOTIDE SEQUENCE</scope>
    <source>
        <strain evidence="6">LIQ254RAFAR</strain>
    </source>
</reference>
<dbReference type="InterPro" id="IPR001242">
    <property type="entry name" value="Condensation_dom"/>
</dbReference>
<evidence type="ECO:0000256" key="2">
    <source>
        <dbReference type="ARBA" id="ARBA00022553"/>
    </source>
</evidence>
<dbReference type="Pfam" id="PF00501">
    <property type="entry name" value="AMP-binding"/>
    <property type="match status" value="2"/>
</dbReference>
<dbReference type="PROSITE" id="PS50075">
    <property type="entry name" value="CARRIER"/>
    <property type="match status" value="2"/>
</dbReference>
<dbReference type="GO" id="GO:0016874">
    <property type="term" value="F:ligase activity"/>
    <property type="evidence" value="ECO:0007669"/>
    <property type="project" value="UniProtKB-KW"/>
</dbReference>
<dbReference type="InterPro" id="IPR045851">
    <property type="entry name" value="AMP-bd_C_sf"/>
</dbReference>
<dbReference type="Gene3D" id="1.10.1200.10">
    <property type="entry name" value="ACP-like"/>
    <property type="match status" value="2"/>
</dbReference>
<dbReference type="SUPFAM" id="SSF53335">
    <property type="entry name" value="S-adenosyl-L-methionine-dependent methyltransferases"/>
    <property type="match status" value="1"/>
</dbReference>
<dbReference type="InterPro" id="IPR029063">
    <property type="entry name" value="SAM-dependent_MTases_sf"/>
</dbReference>
<evidence type="ECO:0000256" key="1">
    <source>
        <dbReference type="ARBA" id="ARBA00022450"/>
    </source>
</evidence>
<dbReference type="InterPro" id="IPR023213">
    <property type="entry name" value="CAT-like_dom_sf"/>
</dbReference>
<protein>
    <submittedName>
        <fullName evidence="6">Non-ribosomal peptide synthetase</fullName>
    </submittedName>
</protein>
<dbReference type="PANTHER" id="PTHR45527:SF1">
    <property type="entry name" value="FATTY ACID SYNTHASE"/>
    <property type="match status" value="1"/>
</dbReference>
<dbReference type="Pfam" id="PF00550">
    <property type="entry name" value="PP-binding"/>
    <property type="match status" value="2"/>
</dbReference>
<dbReference type="GO" id="GO:0008757">
    <property type="term" value="F:S-adenosylmethionine-dependent methyltransferase activity"/>
    <property type="evidence" value="ECO:0007669"/>
    <property type="project" value="InterPro"/>
</dbReference>
<name>A0AA43QJT7_9LECA</name>
<dbReference type="CDD" id="cd05918">
    <property type="entry name" value="A_NRPS_SidN3_like"/>
    <property type="match status" value="1"/>
</dbReference>
<dbReference type="GO" id="GO:0044550">
    <property type="term" value="P:secondary metabolite biosynthetic process"/>
    <property type="evidence" value="ECO:0007669"/>
    <property type="project" value="TreeGrafter"/>
</dbReference>